<dbReference type="InterPro" id="IPR047805">
    <property type="entry name" value="GAMP_synthase"/>
</dbReference>
<evidence type="ECO:0000256" key="6">
    <source>
        <dbReference type="ARBA" id="ARBA00022842"/>
    </source>
</evidence>
<evidence type="ECO:0000259" key="13">
    <source>
        <dbReference type="Pfam" id="PF21654"/>
    </source>
</evidence>
<evidence type="ECO:0000256" key="4">
    <source>
        <dbReference type="ARBA" id="ARBA00022741"/>
    </source>
</evidence>
<keyword evidence="6" id="KW-0460">Magnesium</keyword>
<keyword evidence="5" id="KW-0067">ATP-binding</keyword>
<evidence type="ECO:0000259" key="14">
    <source>
        <dbReference type="Pfam" id="PF21713"/>
    </source>
</evidence>
<dbReference type="EMBL" id="WWCH01000001">
    <property type="protein sequence ID" value="MYM77131.1"/>
    <property type="molecule type" value="Genomic_DNA"/>
</dbReference>
<gene>
    <name evidence="15" type="ORF">GSE42_04195</name>
</gene>
<dbReference type="GO" id="GO:0005525">
    <property type="term" value="F:GTP binding"/>
    <property type="evidence" value="ECO:0007669"/>
    <property type="project" value="UniProtKB-KW"/>
</dbReference>
<evidence type="ECO:0000313" key="16">
    <source>
        <dbReference type="Proteomes" id="UP000480763"/>
    </source>
</evidence>
<dbReference type="GO" id="GO:0009117">
    <property type="term" value="P:nucleotide metabolic process"/>
    <property type="evidence" value="ECO:0007669"/>
    <property type="project" value="UniProtKB-KW"/>
</dbReference>
<proteinExistence type="predicted"/>
<evidence type="ECO:0000256" key="8">
    <source>
        <dbReference type="ARBA" id="ARBA00023118"/>
    </source>
</evidence>
<evidence type="ECO:0000256" key="3">
    <source>
        <dbReference type="ARBA" id="ARBA00022723"/>
    </source>
</evidence>
<keyword evidence="8" id="KW-0051">Antiviral defense</keyword>
<dbReference type="GO" id="GO:0140701">
    <property type="term" value="F:3',3'-cyclic GMP-AMP synthase activity"/>
    <property type="evidence" value="ECO:0007669"/>
    <property type="project" value="InterPro"/>
</dbReference>
<dbReference type="Pfam" id="PF21713">
    <property type="entry name" value="DncV_C"/>
    <property type="match status" value="1"/>
</dbReference>
<accession>A0A505MGG3</accession>
<dbReference type="GO" id="GO:0046872">
    <property type="term" value="F:metal ion binding"/>
    <property type="evidence" value="ECO:0007669"/>
    <property type="project" value="UniProtKB-KW"/>
</dbReference>
<keyword evidence="1" id="KW-0808">Transferase</keyword>
<evidence type="ECO:0000313" key="15">
    <source>
        <dbReference type="EMBL" id="MYM77131.1"/>
    </source>
</evidence>
<evidence type="ECO:0000256" key="1">
    <source>
        <dbReference type="ARBA" id="ARBA00022679"/>
    </source>
</evidence>
<dbReference type="GO" id="GO:0051607">
    <property type="term" value="P:defense response to virus"/>
    <property type="evidence" value="ECO:0007669"/>
    <property type="project" value="UniProtKB-KW"/>
</dbReference>
<evidence type="ECO:0000256" key="9">
    <source>
        <dbReference type="ARBA" id="ARBA00023134"/>
    </source>
</evidence>
<dbReference type="InterPro" id="IPR048446">
    <property type="entry name" value="DncV_C"/>
</dbReference>
<dbReference type="RefSeq" id="WP_031966173.1">
    <property type="nucleotide sequence ID" value="NZ_CP059300.1"/>
</dbReference>
<protein>
    <recommendedName>
        <fullName evidence="10">Cyclic GMP-AMP synthase</fullName>
    </recommendedName>
</protein>
<feature type="domain" description="Cyclic GMP-AMP synthase C-terminal" evidence="14">
    <location>
        <begin position="272"/>
        <end position="407"/>
    </location>
</feature>
<organism evidence="15 16">
    <name type="scientific">Acinetobacter baumannii</name>
    <dbReference type="NCBI Taxonomy" id="470"/>
    <lineage>
        <taxon>Bacteria</taxon>
        <taxon>Pseudomonadati</taxon>
        <taxon>Pseudomonadota</taxon>
        <taxon>Gammaproteobacteria</taxon>
        <taxon>Moraxellales</taxon>
        <taxon>Moraxellaceae</taxon>
        <taxon>Acinetobacter</taxon>
        <taxon>Acinetobacter calcoaceticus/baumannii complex</taxon>
    </lineage>
</organism>
<sequence length="433" mass="49782">MNWNFHQYYSNRTDGLMGQLLLSDKEKDALKALRDKVRERTRDIFVEAKKLVNQAKKDIGLEFLRVEMSLTNFKYLSQEDQNKFAELIIQLDSNAKAEFLKLTPRFWTQGSFTYNTLNKPYVTPPQEMDIDDGTYLPMVFFNEKPVIGHHLLLLLVDTSLKSLVAENPSWTFEAKRTCGRITIPHMNAHVDVPMYAIPEDKFLEKEQFFKEAANTRLTYDGYDSSVSIADQKKYKLDSDCVNLAIRAHDQKWMKSDPKVVSDWFEENCRRIGPHLRKICRFLKAWRDAQWEGGGGPSSISLMAATVNILNRKYIDNQDFGSTMLTIARELPNTFRNGVESPDDTDERPLFPPYSEHGEREREIIEKMQTLLINLENAFVADTKHEALNLLNLNFGDRVKDYSLIVSQTAAPAFEDEASQASTTFQISSTMISG</sequence>
<evidence type="ECO:0000256" key="2">
    <source>
        <dbReference type="ARBA" id="ARBA00022695"/>
    </source>
</evidence>
<evidence type="ECO:0000256" key="10">
    <source>
        <dbReference type="ARBA" id="ARBA00044145"/>
    </source>
</evidence>
<reference evidence="15 16" key="1">
    <citation type="journal article" date="2017" name="Ann. Clin. Microbiol. Antimicrob.">
        <title>New eight genes identified at the clinical multidrug-resistant Acinetobacter baumannii DMS06669 strain in a Vietnam hospital.</title>
        <authorList>
            <person name="Si-Tuan N."/>
            <person name="Ngoc H.M."/>
            <person name="Hang P.T.T."/>
            <person name="Nguyen C."/>
            <person name="Van P.H."/>
            <person name="Huong N.T."/>
        </authorList>
    </citation>
    <scope>NUCLEOTIDE SEQUENCE [LARGE SCALE GENOMIC DNA]</scope>
    <source>
        <strain evidence="15 16">DMS06669</strain>
    </source>
</reference>
<keyword evidence="4" id="KW-0547">Nucleotide-binding</keyword>
<keyword evidence="7" id="KW-0546">Nucleotide metabolism</keyword>
<dbReference type="InterPro" id="IPR048445">
    <property type="entry name" value="DncV-like_NTFase"/>
</dbReference>
<evidence type="ECO:0000256" key="12">
    <source>
        <dbReference type="SAM" id="MobiDB-lite"/>
    </source>
</evidence>
<dbReference type="Pfam" id="PF21654">
    <property type="entry name" value="DncV-like_NTFase"/>
    <property type="match status" value="1"/>
</dbReference>
<dbReference type="AlphaFoldDB" id="A0A505MGG3"/>
<comment type="caution">
    <text evidence="15">The sequence shown here is derived from an EMBL/GenBank/DDBJ whole genome shotgun (WGS) entry which is preliminary data.</text>
</comment>
<evidence type="ECO:0000256" key="11">
    <source>
        <dbReference type="ARBA" id="ARBA00048304"/>
    </source>
</evidence>
<feature type="domain" description="Cyclic GMP-AMP synthase DncV-like nucleotidyltransferase" evidence="13">
    <location>
        <begin position="104"/>
        <end position="195"/>
    </location>
</feature>
<dbReference type="GO" id="GO:0005524">
    <property type="term" value="F:ATP binding"/>
    <property type="evidence" value="ECO:0007669"/>
    <property type="project" value="UniProtKB-KW"/>
</dbReference>
<evidence type="ECO:0000256" key="7">
    <source>
        <dbReference type="ARBA" id="ARBA00023080"/>
    </source>
</evidence>
<keyword evidence="9" id="KW-0342">GTP-binding</keyword>
<keyword evidence="3" id="KW-0479">Metal-binding</keyword>
<keyword evidence="2" id="KW-0548">Nucleotidyltransferase</keyword>
<comment type="catalytic activity">
    <reaction evidence="11">
        <text>GTP + ATP = 3',3'-cGAMP + 2 diphosphate</text>
        <dbReference type="Rhea" id="RHEA:35647"/>
        <dbReference type="ChEBI" id="CHEBI:30616"/>
        <dbReference type="ChEBI" id="CHEBI:33019"/>
        <dbReference type="ChEBI" id="CHEBI:37565"/>
        <dbReference type="ChEBI" id="CHEBI:71501"/>
    </reaction>
    <physiologicalReaction direction="left-to-right" evidence="11">
        <dbReference type="Rhea" id="RHEA:35648"/>
    </physiologicalReaction>
</comment>
<feature type="region of interest" description="Disordered" evidence="12">
    <location>
        <begin position="334"/>
        <end position="357"/>
    </location>
</feature>
<dbReference type="NCBIfam" id="NF041078">
    <property type="entry name" value="cGAS"/>
    <property type="match status" value="1"/>
</dbReference>
<name>A0A505MGG3_ACIBA</name>
<dbReference type="Proteomes" id="UP000480763">
    <property type="component" value="Unassembled WGS sequence"/>
</dbReference>
<evidence type="ECO:0000256" key="5">
    <source>
        <dbReference type="ARBA" id="ARBA00022840"/>
    </source>
</evidence>